<dbReference type="InterPro" id="IPR000742">
    <property type="entry name" value="EGF"/>
</dbReference>
<feature type="domain" description="VWFD" evidence="12">
    <location>
        <begin position="525"/>
        <end position="693"/>
    </location>
</feature>
<evidence type="ECO:0000256" key="2">
    <source>
        <dbReference type="ARBA" id="ARBA00022729"/>
    </source>
</evidence>
<keyword evidence="2" id="KW-0732">Signal</keyword>
<evidence type="ECO:0000313" key="14">
    <source>
        <dbReference type="RefSeq" id="XP_006814192.1"/>
    </source>
</evidence>
<organism evidence="13 14">
    <name type="scientific">Saccoglossus kowalevskii</name>
    <name type="common">Acorn worm</name>
    <dbReference type="NCBI Taxonomy" id="10224"/>
    <lineage>
        <taxon>Eukaryota</taxon>
        <taxon>Metazoa</taxon>
        <taxon>Hemichordata</taxon>
        <taxon>Enteropneusta</taxon>
        <taxon>Harrimaniidae</taxon>
        <taxon>Saccoglossus</taxon>
    </lineage>
</organism>
<sequence>MVEIQICDLLIFDKKESYYCHVDLYTRKHNVTRASLRYTPKRSHYCKEPYTTTRIEVTREREEKKDLCSLASVLLADDWEKDDSKKSINPDDCFYFKREVVEEVQVEAERDVCCEGWRGKDCNEPICDPGCQNGGNCIGPNTCECPVLWEGNTCQTQRENELPFATCVAWGTDHFRTFDGRRYNFDGPCSYTLAQDADGTWSVRIKNVNCDTQKNCHKRVEITLGIGDSSHKVFADEGVLQINGDDIDALPFQKKGLVIKRNGDYIFLESGLGVSVKWDHASAVYVTVDKGDAVQGMCGTYDGDLENDFLMKNGLQAAFPAAFGNSWKSLGVGESCPDTSDPPLPCSGKQDFLPTVRERCDIITTGKLSECAETVHPLAFINWCVADLCKYADNEEKMTDALCEVLTIYSRECSAKGKIIDWREQDFCAKKCPGNQIYMECGSACPRTCATANYDLAKYCDAECVSGCQCPEDTFLEDAECVPADQCPCIHNRKKYGSGEEVKTGCNVCTCQAGKWECSTEPCEATCSILGDPHIITFDQTYYKFQGNCEYTILEDVIDGKITITGEFGKCGSDGAVTCLKSVTINIGKTEVQLYDKQRVKMNTVETTLPFRNGDATVKRATSMFVLVESPGLTILWDSKTRLYITLMPQFVNRVRGLCGTFDFIQSNDYESRDGDISDFTFANSYKVRGECSDVGEEQFQPCMINSQNADYAKSKCEFLLSPAFKRCHRIVDPEMYYDMCEYDVCGCSNADDCLCSAIASYAKECSRNEVIIDWRFEDPVKNICAPKCEGSQIYSECSSPCAITCSELSSDQECTKTECIAGCNCPGNTVLDDSGNCVPPSECTCTYMGKVYSATQQIERSCQTCTCNGGQWDCLGEMCEQKTICPGNKVYSEFVSPCPLTCENVDNYQDCGASTFPGCTCPEDTALDMQTDSCVKPDQCPCRHNGKRYEAGAIIDKDCNVCQSIQCEEGYVYEACGPMCQPTCDDIDEELPDACSGCLEGCHCPTGTVSQGDACIPVDQCPCKHNGASYPEGTVIHANCMNCTCNNGRFDCMGESCHEKTCLPGEFTCGNGRCIPGRWVCDGGNDCHDGSDETECVHTCEENQFTCTSGDCVAQNFRCDGLPDCNDHSDEYGCGPPKCGKGEFQCPESKKCIARIFLCDHDYDCGADDHADEEDCKFCDVREFSCDTGPCLPAIHQCDGHDDCGDGSDEYGCNCTCPHEFTCRDCSDCLPTHEICDGIEQCADGSDEEMCATTRPSVPLKIVEVGMTTLPSVTCGPNQYICTSGECINTIEVCDNKTDCQSGEDEARDSCVPLPAIDGGWSTWSEWTECPTTCDVSSKRRFRTCIDPEPSNGGRVCEGREEETEECAEEPCPVDGNWTPWSPWRPCTNTCDGGSKLRFRSCSNGRPQFGGAPCPGAPFQTAGCNMQPCGEECVDGKVELTADQCHGTCPRSCNALSNSVECLDTCEPGCHCPENQLLDKNGVCVETENCGCFYDGEMYAIGEIVKKKDCNNCTCESGGVLHCTEHECDVDCMWSEWTPWGECPVTCSGSDYVGQQKRYRYPDPQATGNGERCTSSKEVDVNDCNTEPCPIPGQWTPWSPWRQCTKSCETGLKMRFRSCTANRPANGGVACPGKPIDMFGCNVLPCDTECQEPKEFKECSCPQTCEHLSGAAYCEENCETGCYCPEGMVLHNDTCMPVSECPCLDADGNVYENGQAVPDECNTCTCHEGNLIDCTEDVCDVDGDWSSWSAWSDCDKPCEGGVSRRYRGCVNPAPKGLGRDCEGTDVENKPCNTEPCEEDGAWGSWSPWSECTVTCGAGVTTRTRDCDDPAPAGGGRPCPGNETDISSCLPSECPVTTCVNGTAWDECGPDCPRTCADLENCIPQCAQGCYCTEDDEVLNPEGDCVKPSECPCRNPDTGEIIPLGATVEQDCNICECVEGRMMCTEEDCPVDGEWTSWSPWSECDVKCEGRPTIQFRTRTCTSPEPSNGGRECEGAPDQTANCPEMPCPRTGSWGPWDNWSGCERCEIGEQTRKRFCTRPYPIAGGTEESGCPGNTTQTKACPLDEDCKCLDEQTWSECASICPRTCEDLQEGVACLNDECTPGCECPLGTVLQDEMCVPPEECRCKYPMSEVVKLLDDGLTNQATSGPAEEAVAEVLSQIGTTLSLPEGGVENLKPGPEKDALAEELVKLLETKELNPGEIVTVKCNNCTCEAGHLICAKKNVKLMEIGHHGHHGLNVVSHVAALFKQEDDCAQTHHLLVVESHVLAALKTQHHVMRNHVQVNYHLLYQKCV</sequence>
<dbReference type="Pfam" id="PF00057">
    <property type="entry name" value="Ldl_recept_a"/>
    <property type="match status" value="4"/>
</dbReference>
<evidence type="ECO:0000256" key="9">
    <source>
        <dbReference type="PROSITE-ProRule" id="PRU00124"/>
    </source>
</evidence>
<dbReference type="Pfam" id="PF00090">
    <property type="entry name" value="TSP_1"/>
    <property type="match status" value="8"/>
</dbReference>
<dbReference type="PROSITE" id="PS01209">
    <property type="entry name" value="LDLRA_1"/>
    <property type="match status" value="5"/>
</dbReference>
<dbReference type="RefSeq" id="XP_006814192.1">
    <property type="nucleotide sequence ID" value="XM_006814129.1"/>
</dbReference>
<dbReference type="InterPro" id="IPR036055">
    <property type="entry name" value="LDL_receptor-like_sf"/>
</dbReference>
<feature type="disulfide bond" evidence="9">
    <location>
        <begin position="1070"/>
        <end position="1088"/>
    </location>
</feature>
<evidence type="ECO:0000259" key="12">
    <source>
        <dbReference type="PROSITE" id="PS51233"/>
    </source>
</evidence>
<proteinExistence type="predicted"/>
<dbReference type="PROSITE" id="PS51233">
    <property type="entry name" value="VWFD"/>
    <property type="match status" value="2"/>
</dbReference>
<protein>
    <submittedName>
        <fullName evidence="14">SCO-spondin-like</fullName>
    </submittedName>
</protein>
<feature type="disulfide bond" evidence="9">
    <location>
        <begin position="1101"/>
        <end position="1113"/>
    </location>
</feature>
<evidence type="ECO:0000259" key="11">
    <source>
        <dbReference type="PROSITE" id="PS50184"/>
    </source>
</evidence>
<accession>A0ABM0M2F1</accession>
<feature type="disulfide bond" evidence="9">
    <location>
        <begin position="1063"/>
        <end position="1075"/>
    </location>
</feature>
<feature type="domain" description="EGF-like" evidence="10">
    <location>
        <begin position="123"/>
        <end position="155"/>
    </location>
</feature>
<gene>
    <name evidence="14" type="primary">LOC100374219</name>
</gene>
<dbReference type="InterPro" id="IPR001846">
    <property type="entry name" value="VWF_type-D"/>
</dbReference>
<dbReference type="CDD" id="cd00112">
    <property type="entry name" value="LDLa"/>
    <property type="match status" value="6"/>
</dbReference>
<comment type="caution">
    <text evidence="8">Lacks conserved residue(s) required for the propagation of feature annotation.</text>
</comment>
<evidence type="ECO:0000256" key="1">
    <source>
        <dbReference type="ARBA" id="ARBA00022536"/>
    </source>
</evidence>
<dbReference type="InterPro" id="IPR050780">
    <property type="entry name" value="Mucin_vWF_Thrombospondin_sf"/>
</dbReference>
<dbReference type="InterPro" id="IPR036084">
    <property type="entry name" value="Ser_inhib-like_sf"/>
</dbReference>
<feature type="disulfide bond" evidence="9">
    <location>
        <begin position="1276"/>
        <end position="1288"/>
    </location>
</feature>
<dbReference type="InterPro" id="IPR002919">
    <property type="entry name" value="TIL_dom"/>
</dbReference>
<dbReference type="Gene3D" id="4.10.400.10">
    <property type="entry name" value="Low-density Lipoprotein Receptor"/>
    <property type="match status" value="6"/>
</dbReference>
<reference evidence="14" key="1">
    <citation type="submission" date="2025-08" db="UniProtKB">
        <authorList>
            <consortium name="RefSeq"/>
        </authorList>
    </citation>
    <scope>IDENTIFICATION</scope>
    <source>
        <tissue evidence="14">Testes</tissue>
    </source>
</reference>
<keyword evidence="3" id="KW-0677">Repeat</keyword>
<feature type="disulfide bond" evidence="8">
    <location>
        <begin position="145"/>
        <end position="154"/>
    </location>
</feature>
<dbReference type="InterPro" id="IPR002172">
    <property type="entry name" value="LDrepeatLR_classA_rpt"/>
</dbReference>
<dbReference type="SMART" id="SM00181">
    <property type="entry name" value="EGF"/>
    <property type="match status" value="3"/>
</dbReference>
<feature type="disulfide bond" evidence="9">
    <location>
        <begin position="1180"/>
        <end position="1192"/>
    </location>
</feature>
<evidence type="ECO:0000256" key="3">
    <source>
        <dbReference type="ARBA" id="ARBA00022737"/>
    </source>
</evidence>
<dbReference type="SUPFAM" id="SSF57567">
    <property type="entry name" value="Serine protease inhibitors"/>
    <property type="match status" value="8"/>
</dbReference>
<name>A0ABM0M2F1_SACKO</name>
<dbReference type="SMART" id="SM00192">
    <property type="entry name" value="LDLa"/>
    <property type="match status" value="6"/>
</dbReference>
<dbReference type="SMART" id="SM00832">
    <property type="entry name" value="C8"/>
    <property type="match status" value="2"/>
</dbReference>
<feature type="disulfide bond" evidence="9">
    <location>
        <begin position="1187"/>
        <end position="1205"/>
    </location>
</feature>
<keyword evidence="5" id="KW-0130">Cell adhesion</keyword>
<feature type="disulfide bond" evidence="8">
    <location>
        <begin position="127"/>
        <end position="137"/>
    </location>
</feature>
<keyword evidence="4" id="KW-0106">Calcium</keyword>
<dbReference type="PRINTS" id="PR00261">
    <property type="entry name" value="LDLRECEPTOR"/>
</dbReference>
<dbReference type="PROSITE" id="PS50184">
    <property type="entry name" value="VWFC_2"/>
    <property type="match status" value="1"/>
</dbReference>
<feature type="disulfide bond" evidence="9">
    <location>
        <begin position="1120"/>
        <end position="1135"/>
    </location>
</feature>
<dbReference type="Proteomes" id="UP000694865">
    <property type="component" value="Unplaced"/>
</dbReference>
<feature type="domain" description="VWFC" evidence="11">
    <location>
        <begin position="1493"/>
        <end position="1549"/>
    </location>
</feature>
<feature type="disulfide bond" evidence="9">
    <location>
        <begin position="1199"/>
        <end position="1214"/>
    </location>
</feature>
<evidence type="ECO:0000259" key="10">
    <source>
        <dbReference type="PROSITE" id="PS50026"/>
    </source>
</evidence>
<dbReference type="SUPFAM" id="SSF57424">
    <property type="entry name" value="LDL receptor-like module"/>
    <property type="match status" value="5"/>
</dbReference>
<evidence type="ECO:0000256" key="4">
    <source>
        <dbReference type="ARBA" id="ARBA00022837"/>
    </source>
</evidence>
<evidence type="ECO:0000256" key="7">
    <source>
        <dbReference type="ARBA" id="ARBA00023180"/>
    </source>
</evidence>
<dbReference type="PROSITE" id="PS50092">
    <property type="entry name" value="TSP1"/>
    <property type="match status" value="8"/>
</dbReference>
<dbReference type="Gene3D" id="2.20.100.10">
    <property type="entry name" value="Thrombospondin type-1 (TSP1) repeat"/>
    <property type="match status" value="8"/>
</dbReference>
<dbReference type="InterPro" id="IPR014853">
    <property type="entry name" value="VWF/SSPO/ZAN-like_Cys-rich_dom"/>
</dbReference>
<dbReference type="PROSITE" id="PS50068">
    <property type="entry name" value="LDLRA_2"/>
    <property type="match status" value="6"/>
</dbReference>
<dbReference type="CDD" id="cd19941">
    <property type="entry name" value="TIL"/>
    <property type="match status" value="8"/>
</dbReference>
<dbReference type="GeneID" id="100374219"/>
<dbReference type="PANTHER" id="PTHR11339:SF386">
    <property type="entry name" value="HEMOLECTIN, ISOFORM A"/>
    <property type="match status" value="1"/>
</dbReference>
<evidence type="ECO:0000256" key="6">
    <source>
        <dbReference type="ARBA" id="ARBA00023157"/>
    </source>
</evidence>
<keyword evidence="7" id="KW-0325">Glycoprotein</keyword>
<dbReference type="SMART" id="SM00216">
    <property type="entry name" value="VWD"/>
    <property type="match status" value="2"/>
</dbReference>
<feature type="disulfide bond" evidence="9">
    <location>
        <begin position="1108"/>
        <end position="1126"/>
    </location>
</feature>
<evidence type="ECO:0000256" key="5">
    <source>
        <dbReference type="ARBA" id="ARBA00022889"/>
    </source>
</evidence>
<feature type="disulfide bond" evidence="9">
    <location>
        <begin position="1082"/>
        <end position="1097"/>
    </location>
</feature>
<keyword evidence="13" id="KW-1185">Reference proteome</keyword>
<dbReference type="SMART" id="SM00214">
    <property type="entry name" value="VWC"/>
    <property type="match status" value="4"/>
</dbReference>
<feature type="disulfide bond" evidence="9">
    <location>
        <begin position="1237"/>
        <end position="1252"/>
    </location>
</feature>
<dbReference type="InterPro" id="IPR001007">
    <property type="entry name" value="VWF_dom"/>
</dbReference>
<dbReference type="SUPFAM" id="SSF82895">
    <property type="entry name" value="TSP-1 type 1 repeat"/>
    <property type="match status" value="8"/>
</dbReference>
<dbReference type="PROSITE" id="PS50026">
    <property type="entry name" value="EGF_3"/>
    <property type="match status" value="1"/>
</dbReference>
<evidence type="ECO:0000313" key="13">
    <source>
        <dbReference type="Proteomes" id="UP000694865"/>
    </source>
</evidence>
<dbReference type="InterPro" id="IPR000884">
    <property type="entry name" value="TSP1_rpt"/>
</dbReference>
<feature type="domain" description="VWFD" evidence="12">
    <location>
        <begin position="165"/>
        <end position="337"/>
    </location>
</feature>
<dbReference type="InterPro" id="IPR023415">
    <property type="entry name" value="LDLR_class-A_CS"/>
</dbReference>
<dbReference type="SMART" id="SM00215">
    <property type="entry name" value="VWC_out"/>
    <property type="match status" value="6"/>
</dbReference>
<dbReference type="Pfam" id="PF01826">
    <property type="entry name" value="TIL"/>
    <property type="match status" value="8"/>
</dbReference>
<dbReference type="InterPro" id="IPR036383">
    <property type="entry name" value="TSP1_rpt_sf"/>
</dbReference>
<evidence type="ECO:0000256" key="8">
    <source>
        <dbReference type="PROSITE-ProRule" id="PRU00076"/>
    </source>
</evidence>
<dbReference type="Pfam" id="PF00094">
    <property type="entry name" value="VWD"/>
    <property type="match status" value="2"/>
</dbReference>
<dbReference type="SMART" id="SM00209">
    <property type="entry name" value="TSP1"/>
    <property type="match status" value="8"/>
</dbReference>
<feature type="disulfide bond" evidence="9">
    <location>
        <begin position="1283"/>
        <end position="1301"/>
    </location>
</feature>
<dbReference type="Gene3D" id="2.10.25.10">
    <property type="entry name" value="Laminin"/>
    <property type="match status" value="8"/>
</dbReference>
<dbReference type="PANTHER" id="PTHR11339">
    <property type="entry name" value="EXTRACELLULAR MATRIX GLYCOPROTEIN RELATED"/>
    <property type="match status" value="1"/>
</dbReference>
<dbReference type="PROSITE" id="PS00022">
    <property type="entry name" value="EGF_1"/>
    <property type="match status" value="1"/>
</dbReference>
<dbReference type="Pfam" id="PF08742">
    <property type="entry name" value="C8"/>
    <property type="match status" value="2"/>
</dbReference>
<keyword evidence="6 8" id="KW-1015">Disulfide bond</keyword>
<keyword evidence="1 8" id="KW-0245">EGF-like domain</keyword>